<evidence type="ECO:0000256" key="3">
    <source>
        <dbReference type="ARBA" id="ARBA00022692"/>
    </source>
</evidence>
<evidence type="ECO:0000256" key="4">
    <source>
        <dbReference type="ARBA" id="ARBA00022989"/>
    </source>
</evidence>
<reference evidence="9 10" key="1">
    <citation type="submission" date="2019-03" db="EMBL/GenBank/DDBJ databases">
        <title>Genomic Encyclopedia of Type Strains, Phase IV (KMG-IV): sequencing the most valuable type-strain genomes for metagenomic binning, comparative biology and taxonomic classification.</title>
        <authorList>
            <person name="Goeker M."/>
        </authorList>
    </citation>
    <scope>NUCLEOTIDE SEQUENCE [LARGE SCALE GENOMIC DNA]</scope>
    <source>
        <strain evidence="9 10">DSM 29489</strain>
    </source>
</reference>
<dbReference type="GO" id="GO:0022857">
    <property type="term" value="F:transmembrane transporter activity"/>
    <property type="evidence" value="ECO:0007669"/>
    <property type="project" value="InterPro"/>
</dbReference>
<accession>A0A4R3K2Q7</accession>
<evidence type="ECO:0000313" key="10">
    <source>
        <dbReference type="Proteomes" id="UP000295726"/>
    </source>
</evidence>
<evidence type="ECO:0000256" key="5">
    <source>
        <dbReference type="ARBA" id="ARBA00023136"/>
    </source>
</evidence>
<dbReference type="PANTHER" id="PTHR34390">
    <property type="entry name" value="UPF0442 PROTEIN YJJB-RELATED"/>
    <property type="match status" value="1"/>
</dbReference>
<keyword evidence="4 7" id="KW-1133">Transmembrane helix</keyword>
<dbReference type="PANTHER" id="PTHR34390:SF2">
    <property type="entry name" value="SUCCINATE TRANSPORTER SUBUNIT YJJP-RELATED"/>
    <property type="match status" value="1"/>
</dbReference>
<evidence type="ECO:0000256" key="6">
    <source>
        <dbReference type="ARBA" id="ARBA00034125"/>
    </source>
</evidence>
<gene>
    <name evidence="9" type="ORF">EDD59_12240</name>
</gene>
<keyword evidence="5 7" id="KW-0472">Membrane</keyword>
<feature type="transmembrane region" description="Helical" evidence="7">
    <location>
        <begin position="231"/>
        <end position="251"/>
    </location>
</feature>
<evidence type="ECO:0000313" key="9">
    <source>
        <dbReference type="EMBL" id="TCS76743.1"/>
    </source>
</evidence>
<comment type="caution">
    <text evidence="9">The sequence shown here is derived from an EMBL/GenBank/DDBJ whole genome shotgun (WGS) entry which is preliminary data.</text>
</comment>
<dbReference type="GO" id="GO:0015744">
    <property type="term" value="P:succinate transport"/>
    <property type="evidence" value="ECO:0007669"/>
    <property type="project" value="TreeGrafter"/>
</dbReference>
<dbReference type="InterPro" id="IPR010619">
    <property type="entry name" value="ThrE-like_N"/>
</dbReference>
<keyword evidence="10" id="KW-1185">Reference proteome</keyword>
<dbReference type="Pfam" id="PF06738">
    <property type="entry name" value="ThrE"/>
    <property type="match status" value="1"/>
</dbReference>
<feature type="transmembrane region" description="Helical" evidence="7">
    <location>
        <begin position="112"/>
        <end position="133"/>
    </location>
</feature>
<feature type="transmembrane region" description="Helical" evidence="7">
    <location>
        <begin position="193"/>
        <end position="211"/>
    </location>
</feature>
<organism evidence="9 10">
    <name type="scientific">Muricomes intestini</name>
    <dbReference type="NCBI Taxonomy" id="1796634"/>
    <lineage>
        <taxon>Bacteria</taxon>
        <taxon>Bacillati</taxon>
        <taxon>Bacillota</taxon>
        <taxon>Clostridia</taxon>
        <taxon>Lachnospirales</taxon>
        <taxon>Lachnospiraceae</taxon>
        <taxon>Muricomes</taxon>
    </lineage>
</organism>
<dbReference type="AlphaFoldDB" id="A0A4R3K2Q7"/>
<dbReference type="OrthoDB" id="9813917at2"/>
<dbReference type="GO" id="GO:0005886">
    <property type="term" value="C:plasma membrane"/>
    <property type="evidence" value="ECO:0007669"/>
    <property type="project" value="UniProtKB-SubCell"/>
</dbReference>
<dbReference type="Proteomes" id="UP000295726">
    <property type="component" value="Unassembled WGS sequence"/>
</dbReference>
<name>A0A4R3K2Q7_9FIRM</name>
<evidence type="ECO:0000256" key="1">
    <source>
        <dbReference type="ARBA" id="ARBA00004651"/>
    </source>
</evidence>
<dbReference type="EMBL" id="SLZZ01000022">
    <property type="protein sequence ID" value="TCS76743.1"/>
    <property type="molecule type" value="Genomic_DNA"/>
</dbReference>
<sequence length="257" mass="27227">MDYKLVMNMAVMAGELMLRSGAETYRVEDTMYHILRTAGTQTVEASVMMTGIVATISNPDMEPITMIKRVQERGTNLNRIMRVNEISRNYCTGELSLEDAFEELKVISGKQYCIWVYNLATVVVPAGFAPLYGGGSAEVLASAAVGAILALVITGGKRLQINGFILDTLSSLAVAAAAMLLKGLFPFLNNDTVIISAIMPLVPGVAITNAVRDTLQGDYISGGARILEAFLKAVAIALGAGAGMALANHFFTGGGLL</sequence>
<comment type="subcellular location">
    <subcellularLocation>
        <location evidence="1">Cell membrane</location>
        <topology evidence="1">Multi-pass membrane protein</topology>
    </subcellularLocation>
</comment>
<keyword evidence="3 7" id="KW-0812">Transmembrane</keyword>
<feature type="transmembrane region" description="Helical" evidence="7">
    <location>
        <begin position="163"/>
        <end position="181"/>
    </location>
</feature>
<proteinExistence type="inferred from homology"/>
<dbReference type="RefSeq" id="WP_132382760.1">
    <property type="nucleotide sequence ID" value="NZ_DAIUIE010000014.1"/>
</dbReference>
<feature type="domain" description="Threonine/serine exporter-like N-terminal" evidence="8">
    <location>
        <begin position="9"/>
        <end position="246"/>
    </location>
</feature>
<protein>
    <submittedName>
        <fullName evidence="9">Uncharacterized membrane protein YjjP (DUF1212 family)</fullName>
    </submittedName>
</protein>
<keyword evidence="2" id="KW-1003">Cell membrane</keyword>
<evidence type="ECO:0000256" key="7">
    <source>
        <dbReference type="SAM" id="Phobius"/>
    </source>
</evidence>
<dbReference type="InterPro" id="IPR050539">
    <property type="entry name" value="ThrE_Dicarb/AminoAcid_Exp"/>
</dbReference>
<evidence type="ECO:0000256" key="2">
    <source>
        <dbReference type="ARBA" id="ARBA00022475"/>
    </source>
</evidence>
<comment type="similarity">
    <text evidence="6">Belongs to the ThrE exporter (TC 2.A.79) family.</text>
</comment>
<feature type="transmembrane region" description="Helical" evidence="7">
    <location>
        <begin position="139"/>
        <end position="156"/>
    </location>
</feature>
<evidence type="ECO:0000259" key="8">
    <source>
        <dbReference type="Pfam" id="PF06738"/>
    </source>
</evidence>